<evidence type="ECO:0000313" key="2">
    <source>
        <dbReference type="EMBL" id="VDN39947.1"/>
    </source>
</evidence>
<dbReference type="Pfam" id="PF01764">
    <property type="entry name" value="Lipase_3"/>
    <property type="match status" value="1"/>
</dbReference>
<dbReference type="Proteomes" id="UP000271098">
    <property type="component" value="Unassembled WGS sequence"/>
</dbReference>
<dbReference type="InterPro" id="IPR002921">
    <property type="entry name" value="Fungal_lipase-type"/>
</dbReference>
<reference evidence="4" key="1">
    <citation type="submission" date="2016-06" db="UniProtKB">
        <authorList>
            <consortium name="WormBaseParasite"/>
        </authorList>
    </citation>
    <scope>IDENTIFICATION</scope>
</reference>
<dbReference type="GO" id="GO:0006629">
    <property type="term" value="P:lipid metabolic process"/>
    <property type="evidence" value="ECO:0007669"/>
    <property type="project" value="InterPro"/>
</dbReference>
<proteinExistence type="predicted"/>
<gene>
    <name evidence="2" type="ORF">GPUH_LOCUS22391</name>
</gene>
<evidence type="ECO:0000259" key="1">
    <source>
        <dbReference type="Pfam" id="PF01764"/>
    </source>
</evidence>
<dbReference type="AlphaFoldDB" id="A0A183EN51"/>
<accession>A0A183EN51</accession>
<dbReference type="PANTHER" id="PTHR45908">
    <property type="entry name" value="PROTEIN CBG11750-RELATED"/>
    <property type="match status" value="1"/>
</dbReference>
<evidence type="ECO:0000313" key="3">
    <source>
        <dbReference type="Proteomes" id="UP000271098"/>
    </source>
</evidence>
<keyword evidence="3" id="KW-1185">Reference proteome</keyword>
<organism evidence="4">
    <name type="scientific">Gongylonema pulchrum</name>
    <dbReference type="NCBI Taxonomy" id="637853"/>
    <lineage>
        <taxon>Eukaryota</taxon>
        <taxon>Metazoa</taxon>
        <taxon>Ecdysozoa</taxon>
        <taxon>Nematoda</taxon>
        <taxon>Chromadorea</taxon>
        <taxon>Rhabditida</taxon>
        <taxon>Spirurina</taxon>
        <taxon>Spiruromorpha</taxon>
        <taxon>Spiruroidea</taxon>
        <taxon>Gongylonematidae</taxon>
        <taxon>Gongylonema</taxon>
    </lineage>
</organism>
<protein>
    <submittedName>
        <fullName evidence="4">Lipase_3 domain-containing protein</fullName>
    </submittedName>
</protein>
<dbReference type="SUPFAM" id="SSF53474">
    <property type="entry name" value="alpha/beta-Hydrolases"/>
    <property type="match status" value="1"/>
</dbReference>
<dbReference type="EMBL" id="UYRT01094983">
    <property type="protein sequence ID" value="VDN39947.1"/>
    <property type="molecule type" value="Genomic_DNA"/>
</dbReference>
<name>A0A183EN51_9BILA</name>
<dbReference type="Gene3D" id="3.40.50.1820">
    <property type="entry name" value="alpha/beta hydrolase"/>
    <property type="match status" value="1"/>
</dbReference>
<reference evidence="2 3" key="2">
    <citation type="submission" date="2018-11" db="EMBL/GenBank/DDBJ databases">
        <authorList>
            <consortium name="Pathogen Informatics"/>
        </authorList>
    </citation>
    <scope>NUCLEOTIDE SEQUENCE [LARGE SCALE GENOMIC DNA]</scope>
</reference>
<evidence type="ECO:0000313" key="4">
    <source>
        <dbReference type="WBParaSite" id="GPUH_0002241901-mRNA-1"/>
    </source>
</evidence>
<feature type="domain" description="Fungal lipase-type" evidence="1">
    <location>
        <begin position="9"/>
        <end position="96"/>
    </location>
</feature>
<dbReference type="OrthoDB" id="438440at2759"/>
<sequence>MIDWPTIGGALSDVYHDAFRRLWELMRDDLMDALDTNSSTQIWLFGHSFGGGLASIASVTVAAQGLADPDRITLYTFGQPRITDASCAKRHDELVTLIKGKLAQNWKHFKEFIFNMREATFQVWYPYGMGHGSRYMLASMAEDGRASSSLINLSLLDNIMMFDRNVLEWWKEGCK</sequence>
<dbReference type="InterPro" id="IPR029058">
    <property type="entry name" value="AB_hydrolase_fold"/>
</dbReference>
<dbReference type="WBParaSite" id="GPUH_0002241901-mRNA-1">
    <property type="protein sequence ID" value="GPUH_0002241901-mRNA-1"/>
    <property type="gene ID" value="GPUH_0002241901"/>
</dbReference>